<proteinExistence type="inferred from homology"/>
<feature type="transmembrane region" description="Helical" evidence="6">
    <location>
        <begin position="295"/>
        <end position="314"/>
    </location>
</feature>
<reference evidence="7 8" key="1">
    <citation type="submission" date="2018-04" db="EMBL/GenBank/DDBJ databases">
        <title>The genome of golden apple snail Pomacea canaliculata provides insight into stress tolerance and invasive adaptation.</title>
        <authorList>
            <person name="Liu C."/>
            <person name="Liu B."/>
            <person name="Ren Y."/>
            <person name="Zhang Y."/>
            <person name="Wang H."/>
            <person name="Li S."/>
            <person name="Jiang F."/>
            <person name="Yin L."/>
            <person name="Zhang G."/>
            <person name="Qian W."/>
            <person name="Fan W."/>
        </authorList>
    </citation>
    <scope>NUCLEOTIDE SEQUENCE [LARGE SCALE GENOMIC DNA]</scope>
    <source>
        <strain evidence="7">SZHN2017</strain>
        <tissue evidence="7">Muscle</tissue>
    </source>
</reference>
<feature type="transmembrane region" description="Helical" evidence="6">
    <location>
        <begin position="130"/>
        <end position="147"/>
    </location>
</feature>
<protein>
    <recommendedName>
        <fullName evidence="9">Ethanolaminephosphotransferase 1</fullName>
    </recommendedName>
</protein>
<dbReference type="Gene3D" id="1.20.120.1760">
    <property type="match status" value="1"/>
</dbReference>
<feature type="transmembrane region" description="Helical" evidence="6">
    <location>
        <begin position="187"/>
        <end position="205"/>
    </location>
</feature>
<dbReference type="PANTHER" id="PTHR10414:SF71">
    <property type="entry name" value="FI05338P"/>
    <property type="match status" value="1"/>
</dbReference>
<dbReference type="InterPro" id="IPR000462">
    <property type="entry name" value="CDP-OH_P_trans"/>
</dbReference>
<evidence type="ECO:0000313" key="8">
    <source>
        <dbReference type="Proteomes" id="UP000245119"/>
    </source>
</evidence>
<evidence type="ECO:0000256" key="6">
    <source>
        <dbReference type="SAM" id="Phobius"/>
    </source>
</evidence>
<evidence type="ECO:0008006" key="9">
    <source>
        <dbReference type="Google" id="ProtNLM"/>
    </source>
</evidence>
<organism evidence="7 8">
    <name type="scientific">Pomacea canaliculata</name>
    <name type="common">Golden apple snail</name>
    <dbReference type="NCBI Taxonomy" id="400727"/>
    <lineage>
        <taxon>Eukaryota</taxon>
        <taxon>Metazoa</taxon>
        <taxon>Spiralia</taxon>
        <taxon>Lophotrochozoa</taxon>
        <taxon>Mollusca</taxon>
        <taxon>Gastropoda</taxon>
        <taxon>Caenogastropoda</taxon>
        <taxon>Architaenioglossa</taxon>
        <taxon>Ampullarioidea</taxon>
        <taxon>Ampullariidae</taxon>
        <taxon>Pomacea</taxon>
    </lineage>
</organism>
<evidence type="ECO:0000256" key="3">
    <source>
        <dbReference type="ARBA" id="ARBA00022679"/>
    </source>
</evidence>
<dbReference type="EMBL" id="PZQS01000010">
    <property type="protein sequence ID" value="PVD23149.1"/>
    <property type="molecule type" value="Genomic_DNA"/>
</dbReference>
<sequence>MAIHDYLQKEVLDGFDNYKYSAIDTSPISNYIYHPFWNRIVKLVPVWVAPNLLTFSGFVLLIVNFAVLTFYDPHFYASSRDHLESPPIPNWVWLMAALNNFLSHTLDGIDGKQARRTKSSSPLGELFDHGLDSWAAFFLPVGLYSIFGRGEYGVSVYRVYLVMIGIMLCFITSHWEKYNTGILFLPWGYDIGQLGMTLVYLITFFYGYEVWKFTLPLLHISTAEFFEMCCYLGFFGLTFPFTFWNIYKSYADKSGKMRPFGEAMRPLVSTLVLFGLMLLWATFSPYGILDNQPRLLYWTTGTAFSNIAVCFLFMDHYCIMSYLMFEQ</sequence>
<dbReference type="PANTHER" id="PTHR10414">
    <property type="entry name" value="ETHANOLAMINEPHOSPHOTRANSFERASE"/>
    <property type="match status" value="1"/>
</dbReference>
<evidence type="ECO:0000256" key="4">
    <source>
        <dbReference type="ARBA" id="ARBA00023136"/>
    </source>
</evidence>
<dbReference type="Proteomes" id="UP000245119">
    <property type="component" value="Linkage Group LG10"/>
</dbReference>
<dbReference type="AlphaFoldDB" id="A0A2T7NPQ0"/>
<comment type="similarity">
    <text evidence="2 5">Belongs to the CDP-alcohol phosphatidyltransferase class-I family.</text>
</comment>
<dbReference type="GO" id="GO:0006646">
    <property type="term" value="P:phosphatidylethanolamine biosynthetic process"/>
    <property type="evidence" value="ECO:0007669"/>
    <property type="project" value="TreeGrafter"/>
</dbReference>
<comment type="subcellular location">
    <subcellularLocation>
        <location evidence="1">Membrane</location>
    </subcellularLocation>
</comment>
<evidence type="ECO:0000256" key="5">
    <source>
        <dbReference type="RuleBase" id="RU003750"/>
    </source>
</evidence>
<dbReference type="GO" id="GO:0005789">
    <property type="term" value="C:endoplasmic reticulum membrane"/>
    <property type="evidence" value="ECO:0007669"/>
    <property type="project" value="TreeGrafter"/>
</dbReference>
<evidence type="ECO:0000256" key="2">
    <source>
        <dbReference type="ARBA" id="ARBA00010441"/>
    </source>
</evidence>
<feature type="transmembrane region" description="Helical" evidence="6">
    <location>
        <begin position="267"/>
        <end position="289"/>
    </location>
</feature>
<accession>A0A2T7NPQ0</accession>
<keyword evidence="6" id="KW-0812">Transmembrane</keyword>
<dbReference type="InterPro" id="IPR048254">
    <property type="entry name" value="CDP_ALCOHOL_P_TRANSF_CS"/>
</dbReference>
<keyword evidence="6" id="KW-1133">Transmembrane helix</keyword>
<feature type="transmembrane region" description="Helical" evidence="6">
    <location>
        <begin position="46"/>
        <end position="71"/>
    </location>
</feature>
<dbReference type="PROSITE" id="PS00379">
    <property type="entry name" value="CDP_ALCOHOL_P_TRANSF"/>
    <property type="match status" value="1"/>
</dbReference>
<gene>
    <name evidence="7" type="ORF">C0Q70_16412</name>
</gene>
<feature type="transmembrane region" description="Helical" evidence="6">
    <location>
        <begin position="225"/>
        <end position="247"/>
    </location>
</feature>
<dbReference type="GO" id="GO:0004307">
    <property type="term" value="F:ethanolaminephosphotransferase activity"/>
    <property type="evidence" value="ECO:0007669"/>
    <property type="project" value="TreeGrafter"/>
</dbReference>
<name>A0A2T7NPQ0_POMCA</name>
<dbReference type="FunFam" id="1.20.120.1760:FF:000016">
    <property type="entry name" value="ethanolaminephosphotransferase 1"/>
    <property type="match status" value="1"/>
</dbReference>
<keyword evidence="3 5" id="KW-0808">Transferase</keyword>
<dbReference type="InterPro" id="IPR043130">
    <property type="entry name" value="CDP-OH_PTrfase_TM_dom"/>
</dbReference>
<keyword evidence="8" id="KW-1185">Reference proteome</keyword>
<evidence type="ECO:0000256" key="1">
    <source>
        <dbReference type="ARBA" id="ARBA00004370"/>
    </source>
</evidence>
<dbReference type="STRING" id="400727.A0A2T7NPQ0"/>
<comment type="caution">
    <text evidence="7">The sequence shown here is derived from an EMBL/GenBank/DDBJ whole genome shotgun (WGS) entry which is preliminary data.</text>
</comment>
<keyword evidence="4 6" id="KW-0472">Membrane</keyword>
<dbReference type="OrthoDB" id="196717at2759"/>
<dbReference type="GO" id="GO:0005794">
    <property type="term" value="C:Golgi apparatus"/>
    <property type="evidence" value="ECO:0007669"/>
    <property type="project" value="TreeGrafter"/>
</dbReference>
<dbReference type="InterPro" id="IPR014472">
    <property type="entry name" value="CHOPT"/>
</dbReference>
<feature type="transmembrane region" description="Helical" evidence="6">
    <location>
        <begin position="159"/>
        <end position="175"/>
    </location>
</feature>
<evidence type="ECO:0000313" key="7">
    <source>
        <dbReference type="EMBL" id="PVD23149.1"/>
    </source>
</evidence>
<dbReference type="Pfam" id="PF01066">
    <property type="entry name" value="CDP-OH_P_transf"/>
    <property type="match status" value="1"/>
</dbReference>